<name>A0A2T4LNV9_9STAP</name>
<keyword evidence="1" id="KW-0472">Membrane</keyword>
<feature type="transmembrane region" description="Helical" evidence="1">
    <location>
        <begin position="20"/>
        <end position="39"/>
    </location>
</feature>
<reference evidence="2 3" key="1">
    <citation type="journal article" date="2016" name="Front. Microbiol.">
        <title>Comprehensive Phylogenetic Analysis of Bovine Non-aureus Staphylococci Species Based on Whole-Genome Sequencing.</title>
        <authorList>
            <person name="Naushad S."/>
            <person name="Barkema H.W."/>
            <person name="Luby C."/>
            <person name="Condas L.A."/>
            <person name="Nobrega D.B."/>
            <person name="Carson D.A."/>
            <person name="De Buck J."/>
        </authorList>
    </citation>
    <scope>NUCLEOTIDE SEQUENCE [LARGE SCALE GENOMIC DNA]</scope>
    <source>
        <strain evidence="2 3">SNUC 3829</strain>
    </source>
</reference>
<proteinExistence type="predicted"/>
<sequence>LVTNQLLALVLNNSILDISPLFYSSLIVLSCWLIGLLVWRYRT</sequence>
<gene>
    <name evidence="2" type="ORF">BUY34_13640</name>
</gene>
<evidence type="ECO:0000256" key="1">
    <source>
        <dbReference type="SAM" id="Phobius"/>
    </source>
</evidence>
<keyword evidence="1" id="KW-1133">Transmembrane helix</keyword>
<evidence type="ECO:0000313" key="2">
    <source>
        <dbReference type="EMBL" id="PTF57385.1"/>
    </source>
</evidence>
<comment type="caution">
    <text evidence="2">The sequence shown here is derived from an EMBL/GenBank/DDBJ whole genome shotgun (WGS) entry which is preliminary data.</text>
</comment>
<dbReference type="AlphaFoldDB" id="A0A2T4LNV9"/>
<organism evidence="2 3">
    <name type="scientific">Staphylococcus cohnii</name>
    <dbReference type="NCBI Taxonomy" id="29382"/>
    <lineage>
        <taxon>Bacteria</taxon>
        <taxon>Bacillati</taxon>
        <taxon>Bacillota</taxon>
        <taxon>Bacilli</taxon>
        <taxon>Bacillales</taxon>
        <taxon>Staphylococcaceae</taxon>
        <taxon>Staphylococcus</taxon>
        <taxon>Staphylococcus cohnii species complex</taxon>
    </lineage>
</organism>
<dbReference type="Proteomes" id="UP000241208">
    <property type="component" value="Unassembled WGS sequence"/>
</dbReference>
<evidence type="ECO:0000313" key="3">
    <source>
        <dbReference type="Proteomes" id="UP000241208"/>
    </source>
</evidence>
<feature type="non-terminal residue" evidence="2">
    <location>
        <position position="1"/>
    </location>
</feature>
<accession>A0A2T4LNV9</accession>
<protein>
    <submittedName>
        <fullName evidence="2">ABC transporter permease</fullName>
    </submittedName>
</protein>
<keyword evidence="1" id="KW-0812">Transmembrane</keyword>
<dbReference type="EMBL" id="PYZR01000368">
    <property type="protein sequence ID" value="PTF57385.1"/>
    <property type="molecule type" value="Genomic_DNA"/>
</dbReference>